<dbReference type="Pfam" id="PF00156">
    <property type="entry name" value="Pribosyltran"/>
    <property type="match status" value="1"/>
</dbReference>
<reference evidence="2 3" key="1">
    <citation type="submission" date="2017-10" db="EMBL/GenBank/DDBJ databases">
        <title>Effective Description of Clostridium neonatale sp. nov. linked to necrotizing enterocolitis in neonates and a clarification of species assignable to the genus Clostridium (Prazmowski 1880) emend. Lawson and Rainey 2016.</title>
        <authorList>
            <person name="Bernard K."/>
            <person name="Burdz T."/>
            <person name="Wiebe D."/>
            <person name="Balcewich B."/>
            <person name="Alfa M."/>
            <person name="Bernier A.-M."/>
        </authorList>
    </citation>
    <scope>NUCLEOTIDE SEQUENCE [LARGE SCALE GENOMIC DNA]</scope>
    <source>
        <strain evidence="2 3">LCDC99A005</strain>
    </source>
</reference>
<dbReference type="PANTHER" id="PTHR43218:SF1">
    <property type="entry name" value="PHOSPHORIBOSYLTRANSFERASE"/>
    <property type="match status" value="1"/>
</dbReference>
<dbReference type="GO" id="GO:0003999">
    <property type="term" value="F:adenine phosphoribosyltransferase activity"/>
    <property type="evidence" value="ECO:0007669"/>
    <property type="project" value="UniProtKB-EC"/>
</dbReference>
<evidence type="ECO:0000259" key="1">
    <source>
        <dbReference type="Pfam" id="PF00156"/>
    </source>
</evidence>
<dbReference type="EMBL" id="PDCJ01000001">
    <property type="protein sequence ID" value="PEG31515.1"/>
    <property type="molecule type" value="Genomic_DNA"/>
</dbReference>
<evidence type="ECO:0000313" key="2">
    <source>
        <dbReference type="EMBL" id="PEG31515.1"/>
    </source>
</evidence>
<proteinExistence type="predicted"/>
<keyword evidence="3" id="KW-1185">Reference proteome</keyword>
<dbReference type="SUPFAM" id="SSF53271">
    <property type="entry name" value="PRTase-like"/>
    <property type="match status" value="1"/>
</dbReference>
<protein>
    <submittedName>
        <fullName evidence="2">Adenine phosphoribosyltransferase</fullName>
        <ecNumber evidence="2">2.4.2.7</ecNumber>
    </submittedName>
</protein>
<dbReference type="EC" id="2.4.2.7" evidence="2"/>
<dbReference type="STRING" id="137838.GCA_001458595_02942"/>
<dbReference type="Gene3D" id="3.40.50.2020">
    <property type="match status" value="1"/>
</dbReference>
<name>A0A2A7MIJ1_9CLOT</name>
<dbReference type="OrthoDB" id="4213751at2"/>
<dbReference type="InterPro" id="IPR029057">
    <property type="entry name" value="PRTase-like"/>
</dbReference>
<accession>A0A2A7MIJ1</accession>
<feature type="domain" description="Phosphoribosyltransferase" evidence="1">
    <location>
        <begin position="43"/>
        <end position="162"/>
    </location>
</feature>
<keyword evidence="2" id="KW-0328">Glycosyltransferase</keyword>
<evidence type="ECO:0000313" key="3">
    <source>
        <dbReference type="Proteomes" id="UP000220840"/>
    </source>
</evidence>
<comment type="caution">
    <text evidence="2">The sequence shown here is derived from an EMBL/GenBank/DDBJ whole genome shotgun (WGS) entry which is preliminary data.</text>
</comment>
<organism evidence="2 3">
    <name type="scientific">Clostridium neonatale</name>
    <dbReference type="NCBI Taxonomy" id="137838"/>
    <lineage>
        <taxon>Bacteria</taxon>
        <taxon>Bacillati</taxon>
        <taxon>Bacillota</taxon>
        <taxon>Clostridia</taxon>
        <taxon>Eubacteriales</taxon>
        <taxon>Clostridiaceae</taxon>
        <taxon>Clostridium</taxon>
    </lineage>
</organism>
<dbReference type="PANTHER" id="PTHR43218">
    <property type="entry name" value="PHOSPHORIBOSYLTRANSFERASE-RELATED"/>
    <property type="match status" value="1"/>
</dbReference>
<dbReference type="NCBIfam" id="NF005592">
    <property type="entry name" value="PRK07322.1"/>
    <property type="match status" value="1"/>
</dbReference>
<sequence>MNLKHYSIEVAGVKRELPVIKINDEISIASFVVLGDTELICAAAKELKEKLPEADIFVTAEAKGIPLAQELARIMDMPKYIVARKSIKSYMQNPIVRKVKSITTKDEQILCLDGIDVEYLKGKKVLLVDDVVSTGESINELKELTKEAGAEVVGKVSILTEGNDDSNSDVIALGNLPVFNN</sequence>
<dbReference type="InterPro" id="IPR000836">
    <property type="entry name" value="PRTase_dom"/>
</dbReference>
<dbReference type="CDD" id="cd06223">
    <property type="entry name" value="PRTases_typeI"/>
    <property type="match status" value="1"/>
</dbReference>
<keyword evidence="2" id="KW-0808">Transferase</keyword>
<gene>
    <name evidence="2" type="ORF">CQ394_07360</name>
</gene>
<dbReference type="AlphaFoldDB" id="A0A2A7MIJ1"/>
<dbReference type="Proteomes" id="UP000220840">
    <property type="component" value="Unassembled WGS sequence"/>
</dbReference>